<protein>
    <recommendedName>
        <fullName evidence="1">DUF1559 domain-containing protein</fullName>
    </recommendedName>
</protein>
<dbReference type="NCBIfam" id="TIGR04294">
    <property type="entry name" value="pre_pil_HX9DG"/>
    <property type="match status" value="1"/>
</dbReference>
<dbReference type="Pfam" id="PF07963">
    <property type="entry name" value="N_methyl"/>
    <property type="match status" value="1"/>
</dbReference>
<dbReference type="PROSITE" id="PS00409">
    <property type="entry name" value="PROKAR_NTER_METHYL"/>
    <property type="match status" value="1"/>
</dbReference>
<evidence type="ECO:0000259" key="1">
    <source>
        <dbReference type="Pfam" id="PF07596"/>
    </source>
</evidence>
<dbReference type="Gene3D" id="3.30.700.10">
    <property type="entry name" value="Glycoprotein, Type 4 Pilin"/>
    <property type="match status" value="1"/>
</dbReference>
<dbReference type="NCBIfam" id="TIGR02532">
    <property type="entry name" value="IV_pilin_GFxxxE"/>
    <property type="match status" value="1"/>
</dbReference>
<dbReference type="AlphaFoldDB" id="E8R5P4"/>
<feature type="domain" description="DUF1559" evidence="1">
    <location>
        <begin position="35"/>
        <end position="331"/>
    </location>
</feature>
<evidence type="ECO:0000313" key="3">
    <source>
        <dbReference type="Proteomes" id="UP000008631"/>
    </source>
</evidence>
<gene>
    <name evidence="2" type="ordered locus">Isop_1207</name>
</gene>
<dbReference type="Proteomes" id="UP000008631">
    <property type="component" value="Chromosome"/>
</dbReference>
<reference evidence="2 3" key="2">
    <citation type="journal article" date="2011" name="Stand. Genomic Sci.">
        <title>Complete genome sequence of Isosphaera pallida type strain (IS1B).</title>
        <authorList>
            <consortium name="US DOE Joint Genome Institute (JGI-PGF)"/>
            <person name="Goker M."/>
            <person name="Cleland D."/>
            <person name="Saunders E."/>
            <person name="Lapidus A."/>
            <person name="Nolan M."/>
            <person name="Lucas S."/>
            <person name="Hammon N."/>
            <person name="Deshpande S."/>
            <person name="Cheng J.F."/>
            <person name="Tapia R."/>
            <person name="Han C."/>
            <person name="Goodwin L."/>
            <person name="Pitluck S."/>
            <person name="Liolios K."/>
            <person name="Pagani I."/>
            <person name="Ivanova N."/>
            <person name="Mavromatis K."/>
            <person name="Pati A."/>
            <person name="Chen A."/>
            <person name="Palaniappan K."/>
            <person name="Land M."/>
            <person name="Hauser L."/>
            <person name="Chang Y.J."/>
            <person name="Jeffries C.D."/>
            <person name="Detter J.C."/>
            <person name="Beck B."/>
            <person name="Woyke T."/>
            <person name="Bristow J."/>
            <person name="Eisen J.A."/>
            <person name="Markowitz V."/>
            <person name="Hugenholtz P."/>
            <person name="Kyrpides N.C."/>
            <person name="Klenk H.P."/>
        </authorList>
    </citation>
    <scope>NUCLEOTIDE SEQUENCE [LARGE SCALE GENOMIC DNA]</scope>
    <source>
        <strain evidence="3">ATCC 43644 / DSM 9630 / IS1B</strain>
    </source>
</reference>
<dbReference type="OrthoDB" id="209901at2"/>
<dbReference type="EMBL" id="CP002353">
    <property type="protein sequence ID" value="ADV61793.1"/>
    <property type="molecule type" value="Genomic_DNA"/>
</dbReference>
<sequence length="351" mass="37528">MSRKWNLRSGFTLIELLVVIAIIAVLIALLLPAVQSAREAARRAQCVNNLKQIGLALHNYESVENTFPVFMIPARCANTPHNGSDIWGPSVFVRLLNYMEGTALSNAFNFTISGTFGCPASEGGALANTTVRESSVAAFLCPSDFPTPRTGGNYAPSIGPQYNYWNLDSRNRGLGLGMFARRSHTPLNTVTDGLSNTLVIGEQLKGGNGERRLGGADRFLGLAWPGGEGDGTALATSMPEGLVNLQQFQQSCNQLRQANQNVGTSANLFWAAGRADVGPVLNSLQPPNSPNADCHGNQAAGTLTARSRHPGGVNVLMGDGSVRFIKDTINLNVWWALSTRNRGEVISASDF</sequence>
<dbReference type="InParanoid" id="E8R5P4"/>
<dbReference type="eggNOG" id="COG2165">
    <property type="taxonomic scope" value="Bacteria"/>
</dbReference>
<dbReference type="KEGG" id="ipa:Isop_1207"/>
<organism evidence="2 3">
    <name type="scientific">Isosphaera pallida (strain ATCC 43644 / DSM 9630 / IS1B)</name>
    <dbReference type="NCBI Taxonomy" id="575540"/>
    <lineage>
        <taxon>Bacteria</taxon>
        <taxon>Pseudomonadati</taxon>
        <taxon>Planctomycetota</taxon>
        <taxon>Planctomycetia</taxon>
        <taxon>Isosphaerales</taxon>
        <taxon>Isosphaeraceae</taxon>
        <taxon>Isosphaera</taxon>
    </lineage>
</organism>
<dbReference type="PANTHER" id="PTHR30093:SF2">
    <property type="entry name" value="TYPE II SECRETION SYSTEM PROTEIN H"/>
    <property type="match status" value="1"/>
</dbReference>
<dbReference type="SUPFAM" id="SSF54523">
    <property type="entry name" value="Pili subunits"/>
    <property type="match status" value="1"/>
</dbReference>
<dbReference type="PANTHER" id="PTHR30093">
    <property type="entry name" value="GENERAL SECRETION PATHWAY PROTEIN G"/>
    <property type="match status" value="1"/>
</dbReference>
<dbReference type="InterPro" id="IPR011453">
    <property type="entry name" value="DUF1559"/>
</dbReference>
<proteinExistence type="predicted"/>
<accession>E8R5P4</accession>
<dbReference type="Pfam" id="PF07596">
    <property type="entry name" value="SBP_bac_10"/>
    <property type="match status" value="1"/>
</dbReference>
<dbReference type="InterPro" id="IPR027558">
    <property type="entry name" value="Pre_pil_HX9DG_C"/>
</dbReference>
<evidence type="ECO:0000313" key="2">
    <source>
        <dbReference type="EMBL" id="ADV61793.1"/>
    </source>
</evidence>
<keyword evidence="3" id="KW-1185">Reference proteome</keyword>
<reference key="1">
    <citation type="submission" date="2010-11" db="EMBL/GenBank/DDBJ databases">
        <title>The complete sequence of chromosome of Isophaera pallida ATCC 43644.</title>
        <authorList>
            <consortium name="US DOE Joint Genome Institute (JGI-PGF)"/>
            <person name="Lucas S."/>
            <person name="Copeland A."/>
            <person name="Lapidus A."/>
            <person name="Bruce D."/>
            <person name="Goodwin L."/>
            <person name="Pitluck S."/>
            <person name="Kyrpides N."/>
            <person name="Mavromatis K."/>
            <person name="Pagani I."/>
            <person name="Ivanova N."/>
            <person name="Saunders E."/>
            <person name="Brettin T."/>
            <person name="Detter J.C."/>
            <person name="Han C."/>
            <person name="Tapia R."/>
            <person name="Land M."/>
            <person name="Hauser L."/>
            <person name="Markowitz V."/>
            <person name="Cheng J.-F."/>
            <person name="Hugenholtz P."/>
            <person name="Woyke T."/>
            <person name="Wu D."/>
            <person name="Eisen J.A."/>
        </authorList>
    </citation>
    <scope>NUCLEOTIDE SEQUENCE</scope>
    <source>
        <strain>ATCC 43644</strain>
    </source>
</reference>
<dbReference type="STRING" id="575540.Isop_1207"/>
<name>E8R5P4_ISOPI</name>
<dbReference type="InterPro" id="IPR045584">
    <property type="entry name" value="Pilin-like"/>
</dbReference>
<dbReference type="HOGENOM" id="CLU_041661_0_0_0"/>
<dbReference type="InterPro" id="IPR012902">
    <property type="entry name" value="N_methyl_site"/>
</dbReference>
<dbReference type="RefSeq" id="WP_013564082.1">
    <property type="nucleotide sequence ID" value="NC_014962.1"/>
</dbReference>